<gene>
    <name evidence="8" type="ORF">WMSIL1_LOCUS301</name>
</gene>
<evidence type="ECO:0000256" key="6">
    <source>
        <dbReference type="ARBA" id="ARBA00023132"/>
    </source>
</evidence>
<proteinExistence type="predicted"/>
<evidence type="ECO:0000256" key="7">
    <source>
        <dbReference type="ARBA" id="ARBA00023242"/>
    </source>
</evidence>
<dbReference type="GO" id="GO:0017056">
    <property type="term" value="F:structural constituent of nuclear pore"/>
    <property type="evidence" value="ECO:0007669"/>
    <property type="project" value="InterPro"/>
</dbReference>
<evidence type="ECO:0000313" key="8">
    <source>
        <dbReference type="EMBL" id="VUZ38895.1"/>
    </source>
</evidence>
<evidence type="ECO:0000256" key="4">
    <source>
        <dbReference type="ARBA" id="ARBA00022927"/>
    </source>
</evidence>
<dbReference type="SUPFAM" id="SSF50978">
    <property type="entry name" value="WD40 repeat-like"/>
    <property type="match status" value="1"/>
</dbReference>
<dbReference type="Pfam" id="PF10168">
    <property type="entry name" value="Nup88"/>
    <property type="match status" value="1"/>
</dbReference>
<evidence type="ECO:0000256" key="2">
    <source>
        <dbReference type="ARBA" id="ARBA00022448"/>
    </source>
</evidence>
<keyword evidence="5" id="KW-0811">Translocation</keyword>
<dbReference type="InterPro" id="IPR037700">
    <property type="entry name" value="NUP88/NUP82"/>
</dbReference>
<protein>
    <recommendedName>
        <fullName evidence="10">Nuclear pore complex protein Nup88</fullName>
    </recommendedName>
</protein>
<dbReference type="GO" id="GO:0000056">
    <property type="term" value="P:ribosomal small subunit export from nucleus"/>
    <property type="evidence" value="ECO:0007669"/>
    <property type="project" value="InterPro"/>
</dbReference>
<evidence type="ECO:0000256" key="1">
    <source>
        <dbReference type="ARBA" id="ARBA00004567"/>
    </source>
</evidence>
<dbReference type="EMBL" id="CABIJS010000009">
    <property type="protein sequence ID" value="VUZ38895.1"/>
    <property type="molecule type" value="Genomic_DNA"/>
</dbReference>
<organism evidence="8 9">
    <name type="scientific">Hymenolepis diminuta</name>
    <name type="common">Rat tapeworm</name>
    <dbReference type="NCBI Taxonomy" id="6216"/>
    <lineage>
        <taxon>Eukaryota</taxon>
        <taxon>Metazoa</taxon>
        <taxon>Spiralia</taxon>
        <taxon>Lophotrochozoa</taxon>
        <taxon>Platyhelminthes</taxon>
        <taxon>Cestoda</taxon>
        <taxon>Eucestoda</taxon>
        <taxon>Cyclophyllidea</taxon>
        <taxon>Hymenolepididae</taxon>
        <taxon>Hymenolepis</taxon>
    </lineage>
</organism>
<dbReference type="GO" id="GO:0000055">
    <property type="term" value="P:ribosomal large subunit export from nucleus"/>
    <property type="evidence" value="ECO:0007669"/>
    <property type="project" value="InterPro"/>
</dbReference>
<feature type="non-terminal residue" evidence="8">
    <location>
        <position position="1"/>
    </location>
</feature>
<evidence type="ECO:0008006" key="10">
    <source>
        <dbReference type="Google" id="ProtNLM"/>
    </source>
</evidence>
<keyword evidence="3" id="KW-0509">mRNA transport</keyword>
<dbReference type="PANTHER" id="PTHR13257:SF0">
    <property type="entry name" value="NUCLEAR PORE COMPLEX PROTEIN NUP88"/>
    <property type="match status" value="1"/>
</dbReference>
<evidence type="ECO:0000256" key="5">
    <source>
        <dbReference type="ARBA" id="ARBA00023010"/>
    </source>
</evidence>
<keyword evidence="4" id="KW-0653">Protein transport</keyword>
<dbReference type="GO" id="GO:0006406">
    <property type="term" value="P:mRNA export from nucleus"/>
    <property type="evidence" value="ECO:0007669"/>
    <property type="project" value="TreeGrafter"/>
</dbReference>
<dbReference type="InterPro" id="IPR019321">
    <property type="entry name" value="Nucleoporin_Nup88"/>
</dbReference>
<keyword evidence="7" id="KW-0539">Nucleus</keyword>
<keyword evidence="9" id="KW-1185">Reference proteome</keyword>
<dbReference type="InterPro" id="IPR036322">
    <property type="entry name" value="WD40_repeat_dom_sf"/>
</dbReference>
<keyword evidence="2" id="KW-0813">Transport</keyword>
<comment type="subcellular location">
    <subcellularLocation>
        <location evidence="1">Nucleus</location>
        <location evidence="1">Nuclear pore complex</location>
    </subcellularLocation>
</comment>
<sequence length="813" mass="89887">LADTLSELKVETSSLKSSFTPKVIHCLKSSFSPNKNSPDRVFILDAKACQIHVLSSDDKFNKKTFFLTPQPSSYPKSMLVSPDRNFLAILTETSVHVVDISRLETLLRSKQTKIIAKLSTAYDSLSGESVKICRLVRVRWHPYTPNLLVLLTSDGKLQFCRFTCSSGASFSFEEELVVNLDTSAENPDKENCLVNSFAGLNLNEAMGTVYTDFDFGSPFFFNETRFAQDTLLRVPIYTICENGDIQLVSTSPVDINQPLVRIVRILPANEDYYTFDFETLVCLRGEEGEDQPDVVCFANRAGRVFHGVCLHIPPSVLLQSNSRPQCRSVPVLYLIDSVDLELPALDKPFDASTRRSNDESDIDSELDSSNDSGLKLLLIPATYVWSNTTDLPPRDANSSYFCTHNFGIHHISIPWMDNLRELYPSVLGEEHADPDLLAKFRSKLCSVEYLLLTQNLNSQTSGLKGKGRAMIGLLPGKIPPITEDVDDLNNTRAPALNIVFGSSPTVVTVPLPSHSSPEFVVPLSPIHGVVKQDPNSEEMSDRARNTIQEKSAPTCPAESDFVKNCRHNLKTAKSARLPIMSSHDDGDNLSEPEFFRLFLKATESLRTTQMNQYAGLTASVLRHAQGVEGALAAQSEEVAALADARNDLHTCATQLTDRHALIIERQEALNHRISELARRIFSTDAGLTDAEVSMRDTVQTLRDRLKSGLLGWLENIRLQYDHLTTRLKEQQRAASAFVVAANTSSTVSPWIGDGSARNQQMATLPSSQAQSLISALKAEGSEIDSLVKAVEKINLMAKFTPPPLNQSTISFSS</sequence>
<dbReference type="AlphaFoldDB" id="A0A564XV49"/>
<dbReference type="Proteomes" id="UP000321570">
    <property type="component" value="Unassembled WGS sequence"/>
</dbReference>
<keyword evidence="6" id="KW-0906">Nuclear pore complex</keyword>
<dbReference type="GO" id="GO:0006606">
    <property type="term" value="P:protein import into nucleus"/>
    <property type="evidence" value="ECO:0007669"/>
    <property type="project" value="TreeGrafter"/>
</dbReference>
<reference evidence="8 9" key="1">
    <citation type="submission" date="2019-07" db="EMBL/GenBank/DDBJ databases">
        <authorList>
            <person name="Jastrzebski P J."/>
            <person name="Paukszto L."/>
            <person name="Jastrzebski P J."/>
        </authorList>
    </citation>
    <scope>NUCLEOTIDE SEQUENCE [LARGE SCALE GENOMIC DNA]</scope>
    <source>
        <strain evidence="8 9">WMS-il1</strain>
    </source>
</reference>
<accession>A0A564XV49</accession>
<dbReference type="GO" id="GO:0005643">
    <property type="term" value="C:nuclear pore"/>
    <property type="evidence" value="ECO:0007669"/>
    <property type="project" value="UniProtKB-SubCell"/>
</dbReference>
<name>A0A564XV49_HYMDI</name>
<evidence type="ECO:0000313" key="9">
    <source>
        <dbReference type="Proteomes" id="UP000321570"/>
    </source>
</evidence>
<dbReference type="PANTHER" id="PTHR13257">
    <property type="entry name" value="NUCLEOPORIN NUP84-RELATED"/>
    <property type="match status" value="1"/>
</dbReference>
<evidence type="ECO:0000256" key="3">
    <source>
        <dbReference type="ARBA" id="ARBA00022816"/>
    </source>
</evidence>